<evidence type="ECO:0000313" key="1">
    <source>
        <dbReference type="EMBL" id="KAF2765293.1"/>
    </source>
</evidence>
<dbReference type="Proteomes" id="UP000799436">
    <property type="component" value="Unassembled WGS sequence"/>
</dbReference>
<keyword evidence="2" id="KW-1185">Reference proteome</keyword>
<reference evidence="1" key="1">
    <citation type="journal article" date="2020" name="Stud. Mycol.">
        <title>101 Dothideomycetes genomes: a test case for predicting lifestyles and emergence of pathogens.</title>
        <authorList>
            <person name="Haridas S."/>
            <person name="Albert R."/>
            <person name="Binder M."/>
            <person name="Bloem J."/>
            <person name="Labutti K."/>
            <person name="Salamov A."/>
            <person name="Andreopoulos B."/>
            <person name="Baker S."/>
            <person name="Barry K."/>
            <person name="Bills G."/>
            <person name="Bluhm B."/>
            <person name="Cannon C."/>
            <person name="Castanera R."/>
            <person name="Culley D."/>
            <person name="Daum C."/>
            <person name="Ezra D."/>
            <person name="Gonzalez J."/>
            <person name="Henrissat B."/>
            <person name="Kuo A."/>
            <person name="Liang C."/>
            <person name="Lipzen A."/>
            <person name="Lutzoni F."/>
            <person name="Magnuson J."/>
            <person name="Mondo S."/>
            <person name="Nolan M."/>
            <person name="Ohm R."/>
            <person name="Pangilinan J."/>
            <person name="Park H.-J."/>
            <person name="Ramirez L."/>
            <person name="Alfaro M."/>
            <person name="Sun H."/>
            <person name="Tritt A."/>
            <person name="Yoshinaga Y."/>
            <person name="Zwiers L.-H."/>
            <person name="Turgeon B."/>
            <person name="Goodwin S."/>
            <person name="Spatafora J."/>
            <person name="Crous P."/>
            <person name="Grigoriev I."/>
        </authorList>
    </citation>
    <scope>NUCLEOTIDE SEQUENCE</scope>
    <source>
        <strain evidence="1">CBS 116005</strain>
    </source>
</reference>
<dbReference type="AlphaFoldDB" id="A0A6G1KX92"/>
<sequence length="169" mass="18695">MTVCCTKLDRACPFLVPTRTKIFATASTDVNRDISARSTNILRLHQERHYGRLLLPPCGCPSINPCSLWSLEIAADRACVVDIDGTGMLWPNPTAYYAFSGKDGHSAPETHRLAISPSLDEYKICIHIEVGVLSLEEATPLRAMTTVIRVLSQHCTSLQSCSYILMFHS</sequence>
<protein>
    <submittedName>
        <fullName evidence="1">Uncharacterized protein</fullName>
    </submittedName>
</protein>
<accession>A0A6G1KX92</accession>
<gene>
    <name evidence="1" type="ORF">EJ03DRAFT_211084</name>
</gene>
<evidence type="ECO:0000313" key="2">
    <source>
        <dbReference type="Proteomes" id="UP000799436"/>
    </source>
</evidence>
<dbReference type="EMBL" id="ML995896">
    <property type="protein sequence ID" value="KAF2765293.1"/>
    <property type="molecule type" value="Genomic_DNA"/>
</dbReference>
<organism evidence="1 2">
    <name type="scientific">Teratosphaeria nubilosa</name>
    <dbReference type="NCBI Taxonomy" id="161662"/>
    <lineage>
        <taxon>Eukaryota</taxon>
        <taxon>Fungi</taxon>
        <taxon>Dikarya</taxon>
        <taxon>Ascomycota</taxon>
        <taxon>Pezizomycotina</taxon>
        <taxon>Dothideomycetes</taxon>
        <taxon>Dothideomycetidae</taxon>
        <taxon>Mycosphaerellales</taxon>
        <taxon>Teratosphaeriaceae</taxon>
        <taxon>Teratosphaeria</taxon>
    </lineage>
</organism>
<proteinExistence type="predicted"/>
<name>A0A6G1KX92_9PEZI</name>